<dbReference type="AlphaFoldDB" id="A0A926DK79"/>
<feature type="transmembrane region" description="Helical" evidence="1">
    <location>
        <begin position="84"/>
        <end position="107"/>
    </location>
</feature>
<gene>
    <name evidence="2" type="ORF">H8693_07525</name>
</gene>
<keyword evidence="3" id="KW-1185">Reference proteome</keyword>
<reference evidence="2" key="1">
    <citation type="submission" date="2020-08" db="EMBL/GenBank/DDBJ databases">
        <title>Genome public.</title>
        <authorList>
            <person name="Liu C."/>
            <person name="Sun Q."/>
        </authorList>
    </citation>
    <scope>NUCLEOTIDE SEQUENCE</scope>
    <source>
        <strain evidence="2">NSJ-63</strain>
    </source>
</reference>
<accession>A0A926DK79</accession>
<keyword evidence="1" id="KW-1133">Transmembrane helix</keyword>
<organism evidence="2 3">
    <name type="scientific">Guopingia tenuis</name>
    <dbReference type="NCBI Taxonomy" id="2763656"/>
    <lineage>
        <taxon>Bacteria</taxon>
        <taxon>Bacillati</taxon>
        <taxon>Bacillota</taxon>
        <taxon>Clostridia</taxon>
        <taxon>Christensenellales</taxon>
        <taxon>Christensenellaceae</taxon>
        <taxon>Guopingia</taxon>
    </lineage>
</organism>
<evidence type="ECO:0000313" key="2">
    <source>
        <dbReference type="EMBL" id="MBC8538784.1"/>
    </source>
</evidence>
<comment type="caution">
    <text evidence="2">The sequence shown here is derived from an EMBL/GenBank/DDBJ whole genome shotgun (WGS) entry which is preliminary data.</text>
</comment>
<evidence type="ECO:0000256" key="1">
    <source>
        <dbReference type="SAM" id="Phobius"/>
    </source>
</evidence>
<protein>
    <submittedName>
        <fullName evidence="2">AzlD domain-containing protein</fullName>
    </submittedName>
</protein>
<evidence type="ECO:0000313" key="3">
    <source>
        <dbReference type="Proteomes" id="UP000617951"/>
    </source>
</evidence>
<keyword evidence="1" id="KW-0812">Transmembrane</keyword>
<name>A0A926DK79_9FIRM</name>
<dbReference type="EMBL" id="JACRSS010000003">
    <property type="protein sequence ID" value="MBC8538784.1"/>
    <property type="molecule type" value="Genomic_DNA"/>
</dbReference>
<dbReference type="Proteomes" id="UP000617951">
    <property type="component" value="Unassembled WGS sequence"/>
</dbReference>
<dbReference type="RefSeq" id="WP_249280477.1">
    <property type="nucleotide sequence ID" value="NZ_JACRSS010000003.1"/>
</dbReference>
<keyword evidence="1" id="KW-0472">Membrane</keyword>
<proteinExistence type="predicted"/>
<dbReference type="Pfam" id="PF05437">
    <property type="entry name" value="AzlD"/>
    <property type="match status" value="1"/>
</dbReference>
<feature type="transmembrane region" description="Helical" evidence="1">
    <location>
        <begin position="6"/>
        <end position="23"/>
    </location>
</feature>
<feature type="transmembrane region" description="Helical" evidence="1">
    <location>
        <begin position="59"/>
        <end position="77"/>
    </location>
</feature>
<feature type="transmembrane region" description="Helical" evidence="1">
    <location>
        <begin position="35"/>
        <end position="53"/>
    </location>
</feature>
<dbReference type="InterPro" id="IPR008407">
    <property type="entry name" value="Brnchd-chn_aa_trnsp_AzlD"/>
</dbReference>
<sequence>MELGRLLLAIGVMALVTYLPRVIPITVFRKKINNVYFKSFLNYMPYGVLAAMVFPEVLYSTASLYSAVFGTLVALFLSYKKQGLLVVAIGGTAAVWICEQLLTMAGVM</sequence>